<gene>
    <name evidence="1" type="ORF">SAMN05216252_13224</name>
</gene>
<name>A0A239N7V3_9ACTN</name>
<dbReference type="EMBL" id="FZOF01000032">
    <property type="protein sequence ID" value="SNT50563.1"/>
    <property type="molecule type" value="Genomic_DNA"/>
</dbReference>
<accession>A0A239N7V3</accession>
<dbReference type="AlphaFoldDB" id="A0A239N7V3"/>
<dbReference type="OrthoDB" id="4262322at2"/>
<dbReference type="Proteomes" id="UP000198280">
    <property type="component" value="Unassembled WGS sequence"/>
</dbReference>
<evidence type="ECO:0000313" key="1">
    <source>
        <dbReference type="EMBL" id="SNT50563.1"/>
    </source>
</evidence>
<keyword evidence="2" id="KW-1185">Reference proteome</keyword>
<reference evidence="1 2" key="1">
    <citation type="submission" date="2017-06" db="EMBL/GenBank/DDBJ databases">
        <authorList>
            <person name="Kim H.J."/>
            <person name="Triplett B.A."/>
        </authorList>
    </citation>
    <scope>NUCLEOTIDE SEQUENCE [LARGE SCALE GENOMIC DNA]</scope>
    <source>
        <strain evidence="1 2">CGMCC 4.1858</strain>
    </source>
</reference>
<sequence>MIRGAEGIPSPTPRANVDLARECRPCFGWGTVVTDQGRHELCPDCQDGRITTPERVRAVRLRPGSRYVSPR</sequence>
<evidence type="ECO:0000313" key="2">
    <source>
        <dbReference type="Proteomes" id="UP000198280"/>
    </source>
</evidence>
<organism evidence="1 2">
    <name type="scientific">Actinacidiphila glaucinigra</name>
    <dbReference type="NCBI Taxonomy" id="235986"/>
    <lineage>
        <taxon>Bacteria</taxon>
        <taxon>Bacillati</taxon>
        <taxon>Actinomycetota</taxon>
        <taxon>Actinomycetes</taxon>
        <taxon>Kitasatosporales</taxon>
        <taxon>Streptomycetaceae</taxon>
        <taxon>Actinacidiphila</taxon>
    </lineage>
</organism>
<proteinExistence type="predicted"/>
<dbReference type="RefSeq" id="WP_089228416.1">
    <property type="nucleotide sequence ID" value="NZ_FZOF01000032.1"/>
</dbReference>
<protein>
    <submittedName>
        <fullName evidence="1">Uncharacterized protein</fullName>
    </submittedName>
</protein>